<dbReference type="Proteomes" id="UP000800041">
    <property type="component" value="Unassembled WGS sequence"/>
</dbReference>
<dbReference type="AlphaFoldDB" id="A0A6G1GTP1"/>
<dbReference type="EMBL" id="ML977168">
    <property type="protein sequence ID" value="KAF1984323.1"/>
    <property type="molecule type" value="Genomic_DNA"/>
</dbReference>
<dbReference type="Gene3D" id="3.30.160.60">
    <property type="entry name" value="Classic Zinc Finger"/>
    <property type="match status" value="1"/>
</dbReference>
<feature type="domain" description="C2H2-type" evidence="1">
    <location>
        <begin position="51"/>
        <end position="73"/>
    </location>
</feature>
<accession>A0A6G1GTP1</accession>
<dbReference type="PROSITE" id="PS00028">
    <property type="entry name" value="ZINC_FINGER_C2H2_1"/>
    <property type="match status" value="1"/>
</dbReference>
<gene>
    <name evidence="2" type="ORF">K402DRAFT_395680</name>
</gene>
<sequence>MESNSDISFLDLASVNSNNNNGAAMAAANSGNTSPTAGAGGGNRYTKPYSCPIPTCTSSFWKPDTRIEHLTTHLLGARRPRSTSRDQYSLDEVLRYVKKGTEEGKDNKDGGIEVVERRLTEWWEDKEWIIVEGSESEDTEREASHR</sequence>
<evidence type="ECO:0000313" key="3">
    <source>
        <dbReference type="Proteomes" id="UP000800041"/>
    </source>
</evidence>
<dbReference type="OrthoDB" id="6365676at2759"/>
<keyword evidence="3" id="KW-1185">Reference proteome</keyword>
<organism evidence="2 3">
    <name type="scientific">Aulographum hederae CBS 113979</name>
    <dbReference type="NCBI Taxonomy" id="1176131"/>
    <lineage>
        <taxon>Eukaryota</taxon>
        <taxon>Fungi</taxon>
        <taxon>Dikarya</taxon>
        <taxon>Ascomycota</taxon>
        <taxon>Pezizomycotina</taxon>
        <taxon>Dothideomycetes</taxon>
        <taxon>Pleosporomycetidae</taxon>
        <taxon>Aulographales</taxon>
        <taxon>Aulographaceae</taxon>
    </lineage>
</organism>
<reference evidence="2" key="1">
    <citation type="journal article" date="2020" name="Stud. Mycol.">
        <title>101 Dothideomycetes genomes: a test case for predicting lifestyles and emergence of pathogens.</title>
        <authorList>
            <person name="Haridas S."/>
            <person name="Albert R."/>
            <person name="Binder M."/>
            <person name="Bloem J."/>
            <person name="Labutti K."/>
            <person name="Salamov A."/>
            <person name="Andreopoulos B."/>
            <person name="Baker S."/>
            <person name="Barry K."/>
            <person name="Bills G."/>
            <person name="Bluhm B."/>
            <person name="Cannon C."/>
            <person name="Castanera R."/>
            <person name="Culley D."/>
            <person name="Daum C."/>
            <person name="Ezra D."/>
            <person name="Gonzalez J."/>
            <person name="Henrissat B."/>
            <person name="Kuo A."/>
            <person name="Liang C."/>
            <person name="Lipzen A."/>
            <person name="Lutzoni F."/>
            <person name="Magnuson J."/>
            <person name="Mondo S."/>
            <person name="Nolan M."/>
            <person name="Ohm R."/>
            <person name="Pangilinan J."/>
            <person name="Park H.-J."/>
            <person name="Ramirez L."/>
            <person name="Alfaro M."/>
            <person name="Sun H."/>
            <person name="Tritt A."/>
            <person name="Yoshinaga Y."/>
            <person name="Zwiers L.-H."/>
            <person name="Turgeon B."/>
            <person name="Goodwin S."/>
            <person name="Spatafora J."/>
            <person name="Crous P."/>
            <person name="Grigoriev I."/>
        </authorList>
    </citation>
    <scope>NUCLEOTIDE SEQUENCE</scope>
    <source>
        <strain evidence="2">CBS 113979</strain>
    </source>
</reference>
<evidence type="ECO:0000313" key="2">
    <source>
        <dbReference type="EMBL" id="KAF1984323.1"/>
    </source>
</evidence>
<proteinExistence type="predicted"/>
<protein>
    <recommendedName>
        <fullName evidence="1">C2H2-type domain-containing protein</fullName>
    </recommendedName>
</protein>
<dbReference type="InterPro" id="IPR013087">
    <property type="entry name" value="Znf_C2H2_type"/>
</dbReference>
<name>A0A6G1GTP1_9PEZI</name>
<evidence type="ECO:0000259" key="1">
    <source>
        <dbReference type="PROSITE" id="PS00028"/>
    </source>
</evidence>